<dbReference type="NCBIfam" id="NF040582">
    <property type="entry name" value="STY4528_fam"/>
    <property type="match status" value="1"/>
</dbReference>
<dbReference type="AlphaFoldDB" id="A0A0P9PIS7"/>
<sequence length="457" mass="50533">MIRMNRRPSLGGAINAAAGALQNHLLLQQLKLAQQQSSGSDNRKSVAGSDTEDTLDGIVFSGNPHETVPRSLLLDDRLSPLERNAWQVFRLLINADGITAFPTYEQLRPYLGSVPGKFASRETVAKALTVLRLTRWLSLGRRVRDSLSGRMQGNVYILHDEPVGCVEAMELDRDYLLLVGHSLEHANKAVRTVADLAFKEFAADPNQSTGVLPTRLDVIEGRWRSQGWHDAPNAVDREENQPEFGIRTQQESGPSALSSDSELSKISEKANIERPSSESELSLKSASYGTVRIPNSYSTYTNTNTSVCKSSVPREAVSAPVDLPPGFERFTEDQRFRAMTALQSVEPTLREPLLDQWRHRCNSGSVKNPFGYLLSCMQKALSGEFNAQWQAPRASAHNPQAHSPQPKHLSNAPDQPKPTPPPPVKKVSPQDRDESSLAAGRSSMMDIKRIIRPRSQC</sequence>
<organism evidence="2 3">
    <name type="scientific">Pseudomonas syringae pv. delphinii</name>
    <dbReference type="NCBI Taxonomy" id="192088"/>
    <lineage>
        <taxon>Bacteria</taxon>
        <taxon>Pseudomonadati</taxon>
        <taxon>Pseudomonadota</taxon>
        <taxon>Gammaproteobacteria</taxon>
        <taxon>Pseudomonadales</taxon>
        <taxon>Pseudomonadaceae</taxon>
        <taxon>Pseudomonas</taxon>
    </lineage>
</organism>
<feature type="compositionally biased region" description="Basic and acidic residues" evidence="1">
    <location>
        <begin position="262"/>
        <end position="277"/>
    </location>
</feature>
<accession>A0A0P9PIS7</accession>
<name>A0A0P9PIS7_9PSED</name>
<proteinExistence type="predicted"/>
<comment type="caution">
    <text evidence="2">The sequence shown here is derived from an EMBL/GenBank/DDBJ whole genome shotgun (WGS) entry which is preliminary data.</text>
</comment>
<dbReference type="InterPro" id="IPR047749">
    <property type="entry name" value="STY4528-like"/>
</dbReference>
<evidence type="ECO:0000313" key="2">
    <source>
        <dbReference type="EMBL" id="RMP07149.1"/>
    </source>
</evidence>
<feature type="compositionally biased region" description="Pro residues" evidence="1">
    <location>
        <begin position="415"/>
        <end position="424"/>
    </location>
</feature>
<evidence type="ECO:0000313" key="3">
    <source>
        <dbReference type="Proteomes" id="UP000267908"/>
    </source>
</evidence>
<evidence type="ECO:0000256" key="1">
    <source>
        <dbReference type="SAM" id="MobiDB-lite"/>
    </source>
</evidence>
<dbReference type="EMBL" id="RBQG01000316">
    <property type="protein sequence ID" value="RMP07149.1"/>
    <property type="molecule type" value="Genomic_DNA"/>
</dbReference>
<protein>
    <submittedName>
        <fullName evidence="2">Uncharacterized protein</fullName>
    </submittedName>
</protein>
<feature type="region of interest" description="Disordered" evidence="1">
    <location>
        <begin position="245"/>
        <end position="281"/>
    </location>
</feature>
<feature type="region of interest" description="Disordered" evidence="1">
    <location>
        <begin position="390"/>
        <end position="457"/>
    </location>
</feature>
<reference evidence="2 3" key="1">
    <citation type="submission" date="2018-08" db="EMBL/GenBank/DDBJ databases">
        <title>Recombination of ecologically and evolutionarily significant loci maintains genetic cohesion in the Pseudomonas syringae species complex.</title>
        <authorList>
            <person name="Dillon M."/>
            <person name="Thakur S."/>
            <person name="Almeida R.N.D."/>
            <person name="Weir B.S."/>
            <person name="Guttman D.S."/>
        </authorList>
    </citation>
    <scope>NUCLEOTIDE SEQUENCE [LARGE SCALE GENOMIC DNA]</scope>
    <source>
        <strain evidence="2 3">ICMP 4330</strain>
    </source>
</reference>
<dbReference type="Proteomes" id="UP000267908">
    <property type="component" value="Unassembled WGS sequence"/>
</dbReference>
<gene>
    <name evidence="2" type="ORF">ALQ28_01394</name>
</gene>
<feature type="compositionally biased region" description="Polar residues" evidence="1">
    <location>
        <begin position="247"/>
        <end position="261"/>
    </location>
</feature>